<evidence type="ECO:0000313" key="2">
    <source>
        <dbReference type="EMBL" id="KAK3923502.1"/>
    </source>
</evidence>
<gene>
    <name evidence="2" type="ORF">KUF71_001910</name>
</gene>
<reference evidence="2" key="1">
    <citation type="submission" date="2021-07" db="EMBL/GenBank/DDBJ databases">
        <authorList>
            <person name="Catto M.A."/>
            <person name="Jacobson A."/>
            <person name="Kennedy G."/>
            <person name="Labadie P."/>
            <person name="Hunt B.G."/>
            <person name="Srinivasan R."/>
        </authorList>
    </citation>
    <scope>NUCLEOTIDE SEQUENCE</scope>
    <source>
        <strain evidence="2">PL_HMW_Pooled</strain>
        <tissue evidence="2">Head</tissue>
    </source>
</reference>
<protein>
    <submittedName>
        <fullName evidence="2">OTU domain-containing protein 5</fullName>
    </submittedName>
</protein>
<dbReference type="InterPro" id="IPR003323">
    <property type="entry name" value="OTU_dom"/>
</dbReference>
<dbReference type="Pfam" id="PF02338">
    <property type="entry name" value="OTU"/>
    <property type="match status" value="1"/>
</dbReference>
<feature type="domain" description="OTU" evidence="1">
    <location>
        <begin position="132"/>
        <end position="221"/>
    </location>
</feature>
<evidence type="ECO:0000313" key="3">
    <source>
        <dbReference type="Proteomes" id="UP001219518"/>
    </source>
</evidence>
<dbReference type="SUPFAM" id="SSF54001">
    <property type="entry name" value="Cysteine proteinases"/>
    <property type="match status" value="1"/>
</dbReference>
<dbReference type="AlphaFoldDB" id="A0AAE1HLJ6"/>
<comment type="caution">
    <text evidence="2">The sequence shown here is derived from an EMBL/GenBank/DDBJ whole genome shotgun (WGS) entry which is preliminary data.</text>
</comment>
<organism evidence="2 3">
    <name type="scientific">Frankliniella fusca</name>
    <dbReference type="NCBI Taxonomy" id="407009"/>
    <lineage>
        <taxon>Eukaryota</taxon>
        <taxon>Metazoa</taxon>
        <taxon>Ecdysozoa</taxon>
        <taxon>Arthropoda</taxon>
        <taxon>Hexapoda</taxon>
        <taxon>Insecta</taxon>
        <taxon>Pterygota</taxon>
        <taxon>Neoptera</taxon>
        <taxon>Paraneoptera</taxon>
        <taxon>Thysanoptera</taxon>
        <taxon>Terebrantia</taxon>
        <taxon>Thripoidea</taxon>
        <taxon>Thripidae</taxon>
        <taxon>Frankliniella</taxon>
    </lineage>
</organism>
<keyword evidence="3" id="KW-1185">Reference proteome</keyword>
<proteinExistence type="predicted"/>
<dbReference type="Proteomes" id="UP001219518">
    <property type="component" value="Unassembled WGS sequence"/>
</dbReference>
<dbReference type="Gene3D" id="3.90.70.80">
    <property type="match status" value="1"/>
</dbReference>
<name>A0AAE1HLJ6_9NEOP</name>
<dbReference type="InterPro" id="IPR038765">
    <property type="entry name" value="Papain-like_cys_pep_sf"/>
</dbReference>
<accession>A0AAE1HLJ6</accession>
<reference evidence="2" key="2">
    <citation type="journal article" date="2023" name="BMC Genomics">
        <title>Pest status, molecular evolution, and epigenetic factors derived from the genome assembly of Frankliniella fusca, a thysanopteran phytovirus vector.</title>
        <authorList>
            <person name="Catto M.A."/>
            <person name="Labadie P.E."/>
            <person name="Jacobson A.L."/>
            <person name="Kennedy G.G."/>
            <person name="Srinivasan R."/>
            <person name="Hunt B.G."/>
        </authorList>
    </citation>
    <scope>NUCLEOTIDE SEQUENCE</scope>
    <source>
        <strain evidence="2">PL_HMW_Pooled</strain>
    </source>
</reference>
<evidence type="ECO:0000259" key="1">
    <source>
        <dbReference type="Pfam" id="PF02338"/>
    </source>
</evidence>
<sequence length="336" mass="39451">MCLLRVWKDGINALHLDHWGLRPEQYYDLACVIFLRRWKEYQNWKRATMESKRRRRRSVSSSSCSSEDSEFRRERRTENDFTSDFSEESDDHYESCSEASWTEKRREEKCRCVESPTVSSAPRYETVTMVHDGNCLFRCLSYGLFGRQGDFAEIKIKLVNYVLKNWDRFQNFAVDSSGEIFASKRAYKKFAMSKNRFGDFADVVAFSDLYNCPVIIFRGDDVTHVARVSVWVWAVWAITGVKRQPLPTTMTRSAAEIRLILEKTMAPYDDQRLLQYCKSSIEDMLKKRAELDRALERELEILRRLFPSPGASQTTTGVSKRLYKPKPYYFARGNCF</sequence>
<dbReference type="EMBL" id="JAHWGI010001147">
    <property type="protein sequence ID" value="KAK3923502.1"/>
    <property type="molecule type" value="Genomic_DNA"/>
</dbReference>